<evidence type="ECO:0000313" key="6">
    <source>
        <dbReference type="Proteomes" id="UP001387100"/>
    </source>
</evidence>
<evidence type="ECO:0000313" key="5">
    <source>
        <dbReference type="EMBL" id="MEJ5946460.1"/>
    </source>
</evidence>
<dbReference type="SUPFAM" id="SSF46689">
    <property type="entry name" value="Homeodomain-like"/>
    <property type="match status" value="1"/>
</dbReference>
<dbReference type="InterPro" id="IPR050109">
    <property type="entry name" value="HTH-type_TetR-like_transc_reg"/>
</dbReference>
<keyword evidence="6" id="KW-1185">Reference proteome</keyword>
<gene>
    <name evidence="5" type="ORF">WDZ17_14275</name>
</gene>
<feature type="compositionally biased region" description="Basic and acidic residues" evidence="3">
    <location>
        <begin position="151"/>
        <end position="173"/>
    </location>
</feature>
<dbReference type="InterPro" id="IPR036271">
    <property type="entry name" value="Tet_transcr_reg_TetR-rel_C_sf"/>
</dbReference>
<reference evidence="5 6" key="1">
    <citation type="journal article" date="2017" name="Int. J. Syst. Evol. Microbiol.">
        <title>Pseudokineococcus basanitobsidens sp. nov., isolated from volcanic rock.</title>
        <authorList>
            <person name="Lee D.W."/>
            <person name="Park M.Y."/>
            <person name="Kim J.J."/>
            <person name="Kim B.S."/>
        </authorList>
    </citation>
    <scope>NUCLEOTIDE SEQUENCE [LARGE SCALE GENOMIC DNA]</scope>
    <source>
        <strain evidence="5 6">DSM 103726</strain>
    </source>
</reference>
<feature type="DNA-binding region" description="H-T-H motif" evidence="2">
    <location>
        <begin position="47"/>
        <end position="66"/>
    </location>
</feature>
<feature type="compositionally biased region" description="Low complexity" evidence="3">
    <location>
        <begin position="1"/>
        <end position="12"/>
    </location>
</feature>
<organism evidence="5 6">
    <name type="scientific">Pseudokineococcus basanitobsidens</name>
    <dbReference type="NCBI Taxonomy" id="1926649"/>
    <lineage>
        <taxon>Bacteria</taxon>
        <taxon>Bacillati</taxon>
        <taxon>Actinomycetota</taxon>
        <taxon>Actinomycetes</taxon>
        <taxon>Kineosporiales</taxon>
        <taxon>Kineosporiaceae</taxon>
        <taxon>Pseudokineococcus</taxon>
    </lineage>
</organism>
<dbReference type="RefSeq" id="WP_339575843.1">
    <property type="nucleotide sequence ID" value="NZ_JBBIAA010000023.1"/>
</dbReference>
<comment type="caution">
    <text evidence="5">The sequence shown here is derived from an EMBL/GenBank/DDBJ whole genome shotgun (WGS) entry which is preliminary data.</text>
</comment>
<dbReference type="Pfam" id="PF00440">
    <property type="entry name" value="TetR_N"/>
    <property type="match status" value="1"/>
</dbReference>
<dbReference type="PANTHER" id="PTHR30055">
    <property type="entry name" value="HTH-TYPE TRANSCRIPTIONAL REGULATOR RUTR"/>
    <property type="match status" value="1"/>
</dbReference>
<proteinExistence type="predicted"/>
<dbReference type="EMBL" id="JBBIAA010000023">
    <property type="protein sequence ID" value="MEJ5946460.1"/>
    <property type="molecule type" value="Genomic_DNA"/>
</dbReference>
<sequence>MTASSSEGSTGRRPGRPGRRPGPTGTRAEVLEAARAQFAGQGFAATTIRGVAQQAGVDASLVMQFFGSKQGLFAAVLQVPEGVLRRFDAVFDGPGEDLGERVVRAFLDVWEGTPADAEPLMVMLRGAMTDELAREQLRDFVQARLLHGIHGRGEPDPGDHDDHDDHHDGRDDDREAVRAALRAGVVSSMLVGLVLGRRVLQVPTLAGADREDLVRLVAPAVHLVLTGR</sequence>
<feature type="region of interest" description="Disordered" evidence="3">
    <location>
        <begin position="1"/>
        <end position="25"/>
    </location>
</feature>
<dbReference type="SUPFAM" id="SSF48498">
    <property type="entry name" value="Tetracyclin repressor-like, C-terminal domain"/>
    <property type="match status" value="1"/>
</dbReference>
<feature type="region of interest" description="Disordered" evidence="3">
    <location>
        <begin position="150"/>
        <end position="173"/>
    </location>
</feature>
<evidence type="ECO:0000256" key="3">
    <source>
        <dbReference type="SAM" id="MobiDB-lite"/>
    </source>
</evidence>
<evidence type="ECO:0000259" key="4">
    <source>
        <dbReference type="PROSITE" id="PS50977"/>
    </source>
</evidence>
<dbReference type="PROSITE" id="PS50977">
    <property type="entry name" value="HTH_TETR_2"/>
    <property type="match status" value="1"/>
</dbReference>
<evidence type="ECO:0000256" key="2">
    <source>
        <dbReference type="PROSITE-ProRule" id="PRU00335"/>
    </source>
</evidence>
<dbReference type="InterPro" id="IPR041678">
    <property type="entry name" value="TetR_C_16"/>
</dbReference>
<keyword evidence="1 2" id="KW-0238">DNA-binding</keyword>
<dbReference type="Gene3D" id="1.10.357.10">
    <property type="entry name" value="Tetracycline Repressor, domain 2"/>
    <property type="match status" value="1"/>
</dbReference>
<dbReference type="Gene3D" id="1.10.10.60">
    <property type="entry name" value="Homeodomain-like"/>
    <property type="match status" value="1"/>
</dbReference>
<name>A0ABU8RN29_9ACTN</name>
<dbReference type="Pfam" id="PF17920">
    <property type="entry name" value="TetR_C_16"/>
    <property type="match status" value="2"/>
</dbReference>
<evidence type="ECO:0000256" key="1">
    <source>
        <dbReference type="ARBA" id="ARBA00023125"/>
    </source>
</evidence>
<dbReference type="PANTHER" id="PTHR30055:SF235">
    <property type="entry name" value="TRANSCRIPTIONAL REGULATORY PROTEIN"/>
    <property type="match status" value="1"/>
</dbReference>
<accession>A0ABU8RN29</accession>
<protein>
    <submittedName>
        <fullName evidence="5">TetR family transcriptional regulator</fullName>
    </submittedName>
</protein>
<dbReference type="InterPro" id="IPR009057">
    <property type="entry name" value="Homeodomain-like_sf"/>
</dbReference>
<dbReference type="InterPro" id="IPR001647">
    <property type="entry name" value="HTH_TetR"/>
</dbReference>
<dbReference type="PRINTS" id="PR00455">
    <property type="entry name" value="HTHTETR"/>
</dbReference>
<dbReference type="Proteomes" id="UP001387100">
    <property type="component" value="Unassembled WGS sequence"/>
</dbReference>
<feature type="domain" description="HTH tetR-type" evidence="4">
    <location>
        <begin position="24"/>
        <end position="84"/>
    </location>
</feature>